<dbReference type="Proteomes" id="UP000000557">
    <property type="component" value="Chromosome"/>
</dbReference>
<reference evidence="5 6" key="1">
    <citation type="journal article" date="2003" name="DNA Res.">
        <title>Complete genome structure of Gloeobacter violaceus PCC 7421, a cyanobacterium that lacks thylakoids.</title>
        <authorList>
            <person name="Nakamura Y."/>
            <person name="Kaneko T."/>
            <person name="Sato S."/>
            <person name="Mimuro M."/>
            <person name="Miyashita H."/>
            <person name="Tsuchiya T."/>
            <person name="Sasamoto S."/>
            <person name="Watanabe A."/>
            <person name="Kawashima K."/>
            <person name="Kishida Y."/>
            <person name="Kiyokawa C."/>
            <person name="Kohara M."/>
            <person name="Matsumoto M."/>
            <person name="Matsuno A."/>
            <person name="Nakazaki N."/>
            <person name="Shimpo S."/>
            <person name="Takeuchi C."/>
            <person name="Yamada M."/>
            <person name="Tabata S."/>
        </authorList>
    </citation>
    <scope>NUCLEOTIDE SEQUENCE [LARGE SCALE GENOMIC DNA]</scope>
    <source>
        <strain evidence="6">ATCC 29082 / PCC 7421</strain>
    </source>
</reference>
<evidence type="ECO:0000256" key="2">
    <source>
        <dbReference type="ARBA" id="ARBA00024035"/>
    </source>
</evidence>
<gene>
    <name evidence="5" type="ordered locus">gll1921</name>
</gene>
<sequence length="260" mass="28179">MPVITLLSDYGLENSAVGTIKGMLLKLCPPVTLIDLTHQIRPQDLLSGRFELMTAYRSFPENTVHLAIVDPGAAMGQRAVAFRTAAYSFVGPDNGLFDGVLDIEPALEAVELSLPTSSSGRLFRGRDVFAPAAAALALDKTLSHLGRAIDPQSLARFEVDLANRRADSIHGQIQKVDHFGNLITNIPGEWVVEQPWEIRIGGHRFNFSIDSCEIAAGKLQAQIASHGFVQLMFEGGDCARRLGVGVGQLVVMQPQVRAPR</sequence>
<keyword evidence="1" id="KW-0949">S-adenosyl-L-methionine</keyword>
<evidence type="ECO:0000259" key="4">
    <source>
        <dbReference type="Pfam" id="PF20257"/>
    </source>
</evidence>
<comment type="similarity">
    <text evidence="2">Belongs to the SAM hydrolase / SAM-dependent halogenase family.</text>
</comment>
<dbReference type="PIRSF" id="PIRSF006779">
    <property type="entry name" value="UCP006779"/>
    <property type="match status" value="1"/>
</dbReference>
<evidence type="ECO:0000313" key="5">
    <source>
        <dbReference type="EMBL" id="BAC89862.1"/>
    </source>
</evidence>
<dbReference type="Pfam" id="PF20257">
    <property type="entry name" value="SAM_HAT_C"/>
    <property type="match status" value="1"/>
</dbReference>
<feature type="domain" description="S-adenosyl-l-methionine hydroxide adenosyltransferase C-terminal" evidence="4">
    <location>
        <begin position="171"/>
        <end position="250"/>
    </location>
</feature>
<dbReference type="PhylomeDB" id="Q7NJB1"/>
<dbReference type="SUPFAM" id="SSF101852">
    <property type="entry name" value="Bacterial fluorinating enzyme, C-terminal domain"/>
    <property type="match status" value="1"/>
</dbReference>
<dbReference type="Gene3D" id="2.40.30.90">
    <property type="entry name" value="Bacterial fluorinating enzyme like"/>
    <property type="match status" value="1"/>
</dbReference>
<dbReference type="eggNOG" id="COG1912">
    <property type="taxonomic scope" value="Bacteria"/>
</dbReference>
<evidence type="ECO:0000313" key="6">
    <source>
        <dbReference type="Proteomes" id="UP000000557"/>
    </source>
</evidence>
<dbReference type="SUPFAM" id="SSF102522">
    <property type="entry name" value="Bacterial fluorinating enzyme, N-terminal domain"/>
    <property type="match status" value="1"/>
</dbReference>
<dbReference type="InterPro" id="IPR023227">
    <property type="entry name" value="SAM_OH_AdoTrfase_C_sf"/>
</dbReference>
<dbReference type="PATRIC" id="fig|251221.4.peg.1955"/>
<feature type="domain" description="S-adenosyl-l-methionine hydroxide adenosyltransferase N-terminal" evidence="3">
    <location>
        <begin position="4"/>
        <end position="146"/>
    </location>
</feature>
<proteinExistence type="inferred from homology"/>
<dbReference type="InParanoid" id="Q7NJB1"/>
<protein>
    <submittedName>
        <fullName evidence="5">Gll1921 protein</fullName>
    </submittedName>
</protein>
<dbReference type="HOGENOM" id="CLU_059734_1_1_3"/>
<accession>Q7NJB1</accession>
<organism evidence="5 6">
    <name type="scientific">Gloeobacter violaceus (strain ATCC 29082 / PCC 7421)</name>
    <dbReference type="NCBI Taxonomy" id="251221"/>
    <lineage>
        <taxon>Bacteria</taxon>
        <taxon>Bacillati</taxon>
        <taxon>Cyanobacteriota</taxon>
        <taxon>Cyanophyceae</taxon>
        <taxon>Gloeobacterales</taxon>
        <taxon>Gloeobacteraceae</taxon>
        <taxon>Gloeobacter</taxon>
    </lineage>
</organism>
<dbReference type="InterPro" id="IPR023228">
    <property type="entry name" value="SAM_OH_AdoTrfase_N_sf"/>
</dbReference>
<dbReference type="EnsemblBacteria" id="BAC89862">
    <property type="protein sequence ID" value="BAC89862"/>
    <property type="gene ID" value="BAC89862"/>
</dbReference>
<keyword evidence="6" id="KW-1185">Reference proteome</keyword>
<evidence type="ECO:0000256" key="1">
    <source>
        <dbReference type="ARBA" id="ARBA00022691"/>
    </source>
</evidence>
<dbReference type="PANTHER" id="PTHR35092:SF1">
    <property type="entry name" value="CHLORINASE MJ1651"/>
    <property type="match status" value="1"/>
</dbReference>
<dbReference type="InterPro" id="IPR002747">
    <property type="entry name" value="SAM_OH_AdoTrfase"/>
</dbReference>
<reference evidence="5 6" key="2">
    <citation type="journal article" date="2003" name="DNA Res.">
        <title>Complete genome structure of Gloeobacter violaceus PCC 7421, a cyanobacterium that lacks thylakoids (supplement).</title>
        <authorList>
            <person name="Nakamura Y."/>
            <person name="Kaneko T."/>
            <person name="Sato S."/>
            <person name="Mimuro M."/>
            <person name="Miyashita H."/>
            <person name="Tsuchiya T."/>
            <person name="Sasamoto S."/>
            <person name="Watanabe A."/>
            <person name="Kawashima K."/>
            <person name="Kishida Y."/>
            <person name="Kiyokawa C."/>
            <person name="Kohara M."/>
            <person name="Matsumoto M."/>
            <person name="Matsuno A."/>
            <person name="Nakazaki N."/>
            <person name="Shimpo S."/>
            <person name="Takeuchi C."/>
            <person name="Yamada M."/>
            <person name="Tabata S."/>
        </authorList>
    </citation>
    <scope>NUCLEOTIDE SEQUENCE [LARGE SCALE GENOMIC DNA]</scope>
    <source>
        <strain evidence="6">ATCC 29082 / PCC 7421</strain>
    </source>
</reference>
<dbReference type="STRING" id="251221.gene:10759413"/>
<name>Q7NJB1_GLOVI</name>
<evidence type="ECO:0000259" key="3">
    <source>
        <dbReference type="Pfam" id="PF01887"/>
    </source>
</evidence>
<dbReference type="PANTHER" id="PTHR35092">
    <property type="entry name" value="CHLORINASE MJ1651"/>
    <property type="match status" value="1"/>
</dbReference>
<dbReference type="RefSeq" id="WP_011141919.1">
    <property type="nucleotide sequence ID" value="NC_005125.1"/>
</dbReference>
<dbReference type="AlphaFoldDB" id="Q7NJB1"/>
<dbReference type="Gene3D" id="3.40.50.10790">
    <property type="entry name" value="S-adenosyl-l-methionine hydroxide adenosyltransferase, N-terminal"/>
    <property type="match status" value="1"/>
</dbReference>
<dbReference type="Pfam" id="PF01887">
    <property type="entry name" value="SAM_HAT_N"/>
    <property type="match status" value="1"/>
</dbReference>
<dbReference type="OrthoDB" id="9792195at2"/>
<dbReference type="InterPro" id="IPR046470">
    <property type="entry name" value="SAM_HAT_C"/>
</dbReference>
<dbReference type="InterPro" id="IPR046469">
    <property type="entry name" value="SAM_HAT_N"/>
</dbReference>
<dbReference type="EMBL" id="BA000045">
    <property type="protein sequence ID" value="BAC89862.1"/>
    <property type="molecule type" value="Genomic_DNA"/>
</dbReference>
<dbReference type="KEGG" id="gvi:gll1921"/>